<dbReference type="EMBL" id="BMQS01000009">
    <property type="protein sequence ID" value="GGT95522.1"/>
    <property type="molecule type" value="Genomic_DNA"/>
</dbReference>
<organism evidence="1 3">
    <name type="scientific">Sulfodiicoccus acidiphilus</name>
    <dbReference type="NCBI Taxonomy" id="1670455"/>
    <lineage>
        <taxon>Archaea</taxon>
        <taxon>Thermoproteota</taxon>
        <taxon>Thermoprotei</taxon>
        <taxon>Sulfolobales</taxon>
        <taxon>Sulfolobaceae</taxon>
        <taxon>Sulfodiicoccus</taxon>
    </lineage>
</organism>
<reference evidence="2" key="4">
    <citation type="submission" date="2020-09" db="EMBL/GenBank/DDBJ databases">
        <authorList>
            <person name="Sun Q."/>
            <person name="Ohkuma M."/>
        </authorList>
    </citation>
    <scope>NUCLEOTIDE SEQUENCE</scope>
    <source>
        <strain evidence="2">JCM 31740</strain>
    </source>
</reference>
<evidence type="ECO:0000313" key="2">
    <source>
        <dbReference type="EMBL" id="GGT95522.1"/>
    </source>
</evidence>
<protein>
    <submittedName>
        <fullName evidence="1">Uncharacterized protein</fullName>
    </submittedName>
</protein>
<dbReference type="Proteomes" id="UP000276741">
    <property type="component" value="Chromosome"/>
</dbReference>
<sequence length="228" mass="25065">MTGTGVLCTKCVKREASITVGGRKLCELCANNEVTRRAYRVLLDSGAIDLKHVTVLSSPQFSGAERVLSRLFARMGRRHSRELEVVELAAKGGSVDTLIHSFLTAKGDLVLLPFTSDFLTAYLIYSISKGRGPIYVKLYSPYFHLRGTLFVSPMIRTSILELKGMGRVEIRTGEEEFDELHRWVLDQLAENPELLFTAPSSAKLFEGAETCQTCGATLVGGICPMCAL</sequence>
<proteinExistence type="predicted"/>
<name>A0A348B3D1_9CREN</name>
<dbReference type="Proteomes" id="UP000616143">
    <property type="component" value="Unassembled WGS sequence"/>
</dbReference>
<reference evidence="2" key="1">
    <citation type="journal article" date="2014" name="Int. J. Syst. Evol. Microbiol.">
        <title>Complete genome sequence of Corynebacterium casei LMG S-19264T (=DSM 44701T), isolated from a smear-ripened cheese.</title>
        <authorList>
            <consortium name="US DOE Joint Genome Institute (JGI-PGF)"/>
            <person name="Walter F."/>
            <person name="Albersmeier A."/>
            <person name="Kalinowski J."/>
            <person name="Ruckert C."/>
        </authorList>
    </citation>
    <scope>NUCLEOTIDE SEQUENCE</scope>
    <source>
        <strain evidence="2">JCM 31740</strain>
    </source>
</reference>
<dbReference type="EMBL" id="AP018553">
    <property type="protein sequence ID" value="BBD72683.1"/>
    <property type="molecule type" value="Genomic_DNA"/>
</dbReference>
<dbReference type="KEGG" id="sacd:HS1genome_1072"/>
<keyword evidence="3" id="KW-1185">Reference proteome</keyword>
<evidence type="ECO:0000313" key="1">
    <source>
        <dbReference type="EMBL" id="BBD72683.1"/>
    </source>
</evidence>
<accession>A0A348B3D1</accession>
<evidence type="ECO:0000313" key="3">
    <source>
        <dbReference type="Proteomes" id="UP000276741"/>
    </source>
</evidence>
<reference evidence="1" key="3">
    <citation type="journal article" date="2019" name="BMC Res. Notes">
        <title>Complete genome sequence of the Sulfodiicoccus acidiphilus strain HS-1T, the first crenarchaeon that lacks polB3, isolated from an acidic hot spring in Ohwaku-dani, Hakone, Japan.</title>
        <authorList>
            <person name="Sakai H.D."/>
            <person name="Kurosawa N."/>
        </authorList>
    </citation>
    <scope>NUCLEOTIDE SEQUENCE</scope>
    <source>
        <strain evidence="1">HS-1</strain>
    </source>
</reference>
<gene>
    <name evidence="2" type="ORF">GCM10007116_11340</name>
    <name evidence="1" type="ORF">HS1genome_1072</name>
</gene>
<reference evidence="3" key="2">
    <citation type="submission" date="2018-04" db="EMBL/GenBank/DDBJ databases">
        <title>Complete genome sequence of Sulfodiicoccus acidiphilus strain HS-1.</title>
        <authorList>
            <person name="Sakai H.D."/>
            <person name="Kurosawa N."/>
        </authorList>
    </citation>
    <scope>NUCLEOTIDE SEQUENCE [LARGE SCALE GENOMIC DNA]</scope>
    <source>
        <strain evidence="3">HS-1</strain>
    </source>
</reference>
<dbReference type="AlphaFoldDB" id="A0A348B3D1"/>